<dbReference type="GO" id="GO:0005886">
    <property type="term" value="C:plasma membrane"/>
    <property type="evidence" value="ECO:0007669"/>
    <property type="project" value="UniProtKB-SubCell"/>
</dbReference>
<keyword evidence="8" id="KW-1185">Reference proteome</keyword>
<evidence type="ECO:0000256" key="1">
    <source>
        <dbReference type="ARBA" id="ARBA00004651"/>
    </source>
</evidence>
<evidence type="ECO:0000256" key="2">
    <source>
        <dbReference type="ARBA" id="ARBA00022475"/>
    </source>
</evidence>
<evidence type="ECO:0000256" key="4">
    <source>
        <dbReference type="ARBA" id="ARBA00022989"/>
    </source>
</evidence>
<evidence type="ECO:0000256" key="5">
    <source>
        <dbReference type="ARBA" id="ARBA00023136"/>
    </source>
</evidence>
<dbReference type="eggNOG" id="COG1172">
    <property type="taxonomic scope" value="Bacteria"/>
</dbReference>
<dbReference type="Pfam" id="PF02653">
    <property type="entry name" value="BPD_transp_2"/>
    <property type="match status" value="1"/>
</dbReference>
<feature type="transmembrane region" description="Helical" evidence="6">
    <location>
        <begin position="102"/>
        <end position="125"/>
    </location>
</feature>
<gene>
    <name evidence="7" type="ORF">RUMHYD_03417</name>
</gene>
<keyword evidence="4 6" id="KW-1133">Transmembrane helix</keyword>
<dbReference type="PANTHER" id="PTHR32196">
    <property type="entry name" value="ABC TRANSPORTER PERMEASE PROTEIN YPHD-RELATED-RELATED"/>
    <property type="match status" value="1"/>
</dbReference>
<proteinExistence type="predicted"/>
<dbReference type="PATRIC" id="fig|476272.21.peg.92"/>
<evidence type="ECO:0000313" key="8">
    <source>
        <dbReference type="Proteomes" id="UP000003100"/>
    </source>
</evidence>
<feature type="transmembrane region" description="Helical" evidence="6">
    <location>
        <begin position="223"/>
        <end position="241"/>
    </location>
</feature>
<dbReference type="CDD" id="cd06579">
    <property type="entry name" value="TM_PBP1_transp_AraH_like"/>
    <property type="match status" value="1"/>
</dbReference>
<feature type="transmembrane region" description="Helical" evidence="6">
    <location>
        <begin position="171"/>
        <end position="189"/>
    </location>
</feature>
<keyword evidence="5 6" id="KW-0472">Membrane</keyword>
<protein>
    <recommendedName>
        <fullName evidence="9">Ribose transport system permease protein rbsC</fullName>
    </recommendedName>
</protein>
<feature type="transmembrane region" description="Helical" evidence="6">
    <location>
        <begin position="24"/>
        <end position="41"/>
    </location>
</feature>
<evidence type="ECO:0000313" key="7">
    <source>
        <dbReference type="EMBL" id="EEG47710.1"/>
    </source>
</evidence>
<feature type="transmembrane region" description="Helical" evidence="6">
    <location>
        <begin position="132"/>
        <end position="151"/>
    </location>
</feature>
<dbReference type="GO" id="GO:0022857">
    <property type="term" value="F:transmembrane transporter activity"/>
    <property type="evidence" value="ECO:0007669"/>
    <property type="project" value="InterPro"/>
</dbReference>
<organism evidence="7 8">
    <name type="scientific">Blautia hydrogenotrophica (strain DSM 10507 / JCM 14656 / S5a33)</name>
    <name type="common">Ruminococcus hydrogenotrophicus</name>
    <dbReference type="NCBI Taxonomy" id="476272"/>
    <lineage>
        <taxon>Bacteria</taxon>
        <taxon>Bacillati</taxon>
        <taxon>Bacillota</taxon>
        <taxon>Clostridia</taxon>
        <taxon>Lachnospirales</taxon>
        <taxon>Lachnospiraceae</taxon>
        <taxon>Blautia</taxon>
    </lineage>
</organism>
<reference evidence="7 8" key="2">
    <citation type="submission" date="2009-02" db="EMBL/GenBank/DDBJ databases">
        <title>Draft genome sequence of Blautia hydrogenotrophica DSM 10507 (Ruminococcus hydrogenotrophicus DSM 10507).</title>
        <authorList>
            <person name="Sudarsanam P."/>
            <person name="Ley R."/>
            <person name="Guruge J."/>
            <person name="Turnbaugh P.J."/>
            <person name="Mahowald M."/>
            <person name="Liep D."/>
            <person name="Gordon J."/>
        </authorList>
    </citation>
    <scope>NUCLEOTIDE SEQUENCE [LARGE SCALE GENOMIC DNA]</scope>
    <source>
        <strain evidence="8">DSM 10507 / JCM 14656 / S5a33</strain>
    </source>
</reference>
<comment type="subcellular location">
    <subcellularLocation>
        <location evidence="1">Cell membrane</location>
        <topology evidence="1">Multi-pass membrane protein</topology>
    </subcellularLocation>
</comment>
<evidence type="ECO:0000256" key="3">
    <source>
        <dbReference type="ARBA" id="ARBA00022692"/>
    </source>
</evidence>
<dbReference type="AlphaFoldDB" id="C0CRA3"/>
<feature type="transmembrane region" description="Helical" evidence="6">
    <location>
        <begin position="53"/>
        <end position="76"/>
    </location>
</feature>
<dbReference type="Proteomes" id="UP000003100">
    <property type="component" value="Unassembled WGS sequence"/>
</dbReference>
<dbReference type="EMBL" id="ACBZ01000180">
    <property type="protein sequence ID" value="EEG47710.1"/>
    <property type="molecule type" value="Genomic_DNA"/>
</dbReference>
<evidence type="ECO:0000256" key="6">
    <source>
        <dbReference type="SAM" id="Phobius"/>
    </source>
</evidence>
<dbReference type="RefSeq" id="WP_005951744.1">
    <property type="nucleotide sequence ID" value="NZ_CP136423.1"/>
</dbReference>
<evidence type="ECO:0008006" key="9">
    <source>
        <dbReference type="Google" id="ProtNLM"/>
    </source>
</evidence>
<dbReference type="GeneID" id="86823239"/>
<dbReference type="InterPro" id="IPR001851">
    <property type="entry name" value="ABC_transp_permease"/>
</dbReference>
<keyword evidence="2" id="KW-1003">Cell membrane</keyword>
<accession>C0CRA3</accession>
<sequence>MEKAGILHSKHDRLLLFKRKSEVIFVYIFLVIFFIAAMLLSDRFMTERNLRNLIISNIGLLFVAYGQLFIVLLGGVDLSVGSVISLTNVICVTMITENPSTWFLAFIASLAAGAGVGLVNGLLVVRGRLQPIIATLATQTFFAGVALYIMPGPEGILPSELCKFITKGWNYLFPLFLTLIVSTVVWLLLNRSRFGRAVLAVGGNEQSAKSSGISVGTVKIKSFIFTSLMAVMAGLFISAYATSGSPLIGEAYSQRSITAAVVGGAALAGGKGSVVGCIAAAGILGIVNNLLNLRGVSSYYQYVLQGVILILALAISAVRTNKK</sequence>
<keyword evidence="3 6" id="KW-0812">Transmembrane</keyword>
<name>C0CRA3_BLAHS</name>
<feature type="transmembrane region" description="Helical" evidence="6">
    <location>
        <begin position="261"/>
        <end position="287"/>
    </location>
</feature>
<reference evidence="7 8" key="1">
    <citation type="submission" date="2009-01" db="EMBL/GenBank/DDBJ databases">
        <authorList>
            <person name="Fulton L."/>
            <person name="Clifton S."/>
            <person name="Fulton B."/>
            <person name="Xu J."/>
            <person name="Minx P."/>
            <person name="Pepin K.H."/>
            <person name="Johnson M."/>
            <person name="Bhonagiri V."/>
            <person name="Nash W.E."/>
            <person name="Mardis E.R."/>
            <person name="Wilson R.K."/>
        </authorList>
    </citation>
    <scope>NUCLEOTIDE SEQUENCE [LARGE SCALE GENOMIC DNA]</scope>
    <source>
        <strain evidence="8">DSM 10507 / JCM 14656 / S5a33</strain>
    </source>
</reference>
<comment type="caution">
    <text evidence="7">The sequence shown here is derived from an EMBL/GenBank/DDBJ whole genome shotgun (WGS) entry which is preliminary data.</text>
</comment>
<feature type="transmembrane region" description="Helical" evidence="6">
    <location>
        <begin position="299"/>
        <end position="318"/>
    </location>
</feature>
<dbReference type="HOGENOM" id="CLU_028880_3_2_9"/>